<organism evidence="6 7">
    <name type="scientific">Marinilabilia rubra</name>
    <dbReference type="NCBI Taxonomy" id="2162893"/>
    <lineage>
        <taxon>Bacteria</taxon>
        <taxon>Pseudomonadati</taxon>
        <taxon>Bacteroidota</taxon>
        <taxon>Bacteroidia</taxon>
        <taxon>Marinilabiliales</taxon>
        <taxon>Marinilabiliaceae</taxon>
        <taxon>Marinilabilia</taxon>
    </lineage>
</organism>
<evidence type="ECO:0000313" key="6">
    <source>
        <dbReference type="EMBL" id="PWD99107.1"/>
    </source>
</evidence>
<feature type="transmembrane region" description="Helical" evidence="4">
    <location>
        <begin position="95"/>
        <end position="116"/>
    </location>
</feature>
<dbReference type="EMBL" id="QEWP01000009">
    <property type="protein sequence ID" value="PWD99107.1"/>
    <property type="molecule type" value="Genomic_DNA"/>
</dbReference>
<feature type="domain" description="HTH araC/xylS-type" evidence="5">
    <location>
        <begin position="269"/>
        <end position="373"/>
    </location>
</feature>
<evidence type="ECO:0000256" key="3">
    <source>
        <dbReference type="ARBA" id="ARBA00023163"/>
    </source>
</evidence>
<keyword evidence="4" id="KW-0472">Membrane</keyword>
<dbReference type="SMART" id="SM00342">
    <property type="entry name" value="HTH_ARAC"/>
    <property type="match status" value="1"/>
</dbReference>
<dbReference type="OrthoDB" id="1157591at2"/>
<feature type="transmembrane region" description="Helical" evidence="4">
    <location>
        <begin position="61"/>
        <end position="83"/>
    </location>
</feature>
<dbReference type="PANTHER" id="PTHR43280">
    <property type="entry name" value="ARAC-FAMILY TRANSCRIPTIONAL REGULATOR"/>
    <property type="match status" value="1"/>
</dbReference>
<dbReference type="PRINTS" id="PR00032">
    <property type="entry name" value="HTHARAC"/>
</dbReference>
<protein>
    <recommendedName>
        <fullName evidence="5">HTH araC/xylS-type domain-containing protein</fullName>
    </recommendedName>
</protein>
<accession>A0A2U2B7R8</accession>
<keyword evidence="2" id="KW-0238">DNA-binding</keyword>
<keyword evidence="1" id="KW-0805">Transcription regulation</keyword>
<dbReference type="PANTHER" id="PTHR43280:SF2">
    <property type="entry name" value="HTH-TYPE TRANSCRIPTIONAL REGULATOR EXSA"/>
    <property type="match status" value="1"/>
</dbReference>
<evidence type="ECO:0000256" key="4">
    <source>
        <dbReference type="SAM" id="Phobius"/>
    </source>
</evidence>
<evidence type="ECO:0000256" key="2">
    <source>
        <dbReference type="ARBA" id="ARBA00023125"/>
    </source>
</evidence>
<evidence type="ECO:0000313" key="7">
    <source>
        <dbReference type="Proteomes" id="UP000244956"/>
    </source>
</evidence>
<reference evidence="6 7" key="1">
    <citation type="submission" date="2018-05" db="EMBL/GenBank/DDBJ databases">
        <title>Marinilabilia rubrum sp. nov., isolated from saltern sediment.</title>
        <authorList>
            <person name="Zhang R."/>
        </authorList>
    </citation>
    <scope>NUCLEOTIDE SEQUENCE [LARGE SCALE GENOMIC DNA]</scope>
    <source>
        <strain evidence="6 7">WTE16</strain>
    </source>
</reference>
<dbReference type="InterPro" id="IPR009057">
    <property type="entry name" value="Homeodomain-like_sf"/>
</dbReference>
<dbReference type="GO" id="GO:0003700">
    <property type="term" value="F:DNA-binding transcription factor activity"/>
    <property type="evidence" value="ECO:0007669"/>
    <property type="project" value="InterPro"/>
</dbReference>
<dbReference type="InterPro" id="IPR018060">
    <property type="entry name" value="HTH_AraC"/>
</dbReference>
<keyword evidence="4" id="KW-0812">Transmembrane</keyword>
<name>A0A2U2B7R8_9BACT</name>
<feature type="transmembrane region" description="Helical" evidence="4">
    <location>
        <begin position="32"/>
        <end position="49"/>
    </location>
</feature>
<keyword evidence="3" id="KW-0804">Transcription</keyword>
<feature type="transmembrane region" description="Helical" evidence="4">
    <location>
        <begin position="6"/>
        <end position="23"/>
    </location>
</feature>
<comment type="caution">
    <text evidence="6">The sequence shown here is derived from an EMBL/GenBank/DDBJ whole genome shotgun (WGS) entry which is preliminary data.</text>
</comment>
<proteinExistence type="predicted"/>
<dbReference type="Gene3D" id="1.10.10.60">
    <property type="entry name" value="Homeodomain-like"/>
    <property type="match status" value="2"/>
</dbReference>
<evidence type="ECO:0000259" key="5">
    <source>
        <dbReference type="PROSITE" id="PS01124"/>
    </source>
</evidence>
<sequence>MDADFLLVIAVFESLFLLFLVLTKKHKKQSDWLLGTILFINALTIFLSWMEMYNRKNAYPFPFFINSSTPFILLHGPALWLYVKSLTSEKFSLKPKYLIHALPFLMLFTFLSLAYYSLAPEDKILSDSQQLFQQRLSYPITILAILVFTQYYIISSLLHIKRYRKKAKTVFSSMDNFNLKWLRFVLFSAMIFYATISATYILDYFLSIFPYKILQLIGFTIASIYILVLGFQGLKQGNIFSSHNLENIPSVAPIKQKKPLLKKEEIFVTSLLQYMNDQEPFLNPDLTLSTLAKELSVTPEYLSDILNGHLKSSFFDFINQFRVEKFKALCKTNKQETLTLIAIAYECGFNSKATFNRVFKKRTGITPGEYSRQVSES</sequence>
<dbReference type="Proteomes" id="UP000244956">
    <property type="component" value="Unassembled WGS sequence"/>
</dbReference>
<feature type="transmembrane region" description="Helical" evidence="4">
    <location>
        <begin position="136"/>
        <end position="160"/>
    </location>
</feature>
<gene>
    <name evidence="6" type="ORF">DDZ16_12710</name>
</gene>
<dbReference type="Pfam" id="PF12833">
    <property type="entry name" value="HTH_18"/>
    <property type="match status" value="1"/>
</dbReference>
<dbReference type="InterPro" id="IPR020449">
    <property type="entry name" value="Tscrpt_reg_AraC-type_HTH"/>
</dbReference>
<dbReference type="SUPFAM" id="SSF46689">
    <property type="entry name" value="Homeodomain-like"/>
    <property type="match status" value="1"/>
</dbReference>
<feature type="transmembrane region" description="Helical" evidence="4">
    <location>
        <begin position="213"/>
        <end position="231"/>
    </location>
</feature>
<dbReference type="GO" id="GO:0043565">
    <property type="term" value="F:sequence-specific DNA binding"/>
    <property type="evidence" value="ECO:0007669"/>
    <property type="project" value="InterPro"/>
</dbReference>
<keyword evidence="4" id="KW-1133">Transmembrane helix</keyword>
<dbReference type="PROSITE" id="PS01124">
    <property type="entry name" value="HTH_ARAC_FAMILY_2"/>
    <property type="match status" value="1"/>
</dbReference>
<dbReference type="AlphaFoldDB" id="A0A2U2B7R8"/>
<dbReference type="RefSeq" id="WP_109264846.1">
    <property type="nucleotide sequence ID" value="NZ_QEWP01000009.1"/>
</dbReference>
<keyword evidence="7" id="KW-1185">Reference proteome</keyword>
<evidence type="ECO:0000256" key="1">
    <source>
        <dbReference type="ARBA" id="ARBA00023015"/>
    </source>
</evidence>
<feature type="transmembrane region" description="Helical" evidence="4">
    <location>
        <begin position="181"/>
        <end position="201"/>
    </location>
</feature>